<dbReference type="InterPro" id="IPR007751">
    <property type="entry name" value="DUF676_lipase-like"/>
</dbReference>
<dbReference type="Pfam" id="PF05057">
    <property type="entry name" value="DUF676"/>
    <property type="match status" value="1"/>
</dbReference>
<evidence type="ECO:0000313" key="4">
    <source>
        <dbReference type="Proteomes" id="UP000260680"/>
    </source>
</evidence>
<keyword evidence="1" id="KW-0472">Membrane</keyword>
<feature type="domain" description="DUF676" evidence="2">
    <location>
        <begin position="303"/>
        <end position="374"/>
    </location>
</feature>
<feature type="transmembrane region" description="Helical" evidence="1">
    <location>
        <begin position="89"/>
        <end position="108"/>
    </location>
</feature>
<name>A0A3E2NCW5_9FIRM</name>
<evidence type="ECO:0000256" key="1">
    <source>
        <dbReference type="SAM" id="Phobius"/>
    </source>
</evidence>
<dbReference type="SUPFAM" id="SSF53474">
    <property type="entry name" value="alpha/beta-Hydrolases"/>
    <property type="match status" value="1"/>
</dbReference>
<feature type="transmembrane region" description="Helical" evidence="1">
    <location>
        <begin position="151"/>
        <end position="173"/>
    </location>
</feature>
<proteinExistence type="predicted"/>
<sequence>MVNFYQRSSFYSTAVPVSIYKFFPIIFLTPGSKKGPDLKGLNRSDYFRKNFSHCGLKLSEKIWYDRTKQTICNVTNEKGGRVLTLIKRIIRYFFLMLLFNFPLISPLLPDTQVRVLSCTGLMLFYLCYHFVPVKVNCKGRRLKILQGGGELMNAAIVCFFLELAVYGYILIFYKMAPPLLLVINGIVCAVFLYLLLINGIIRIFTCSGQLGLFNRMALLLFWWVPGVNLVLLHRFIDISHKEYHFTMEKQQYYEKRKEEELCKTKYPILMVHGIFFRDWKSFNYWGRIPEELIRHGAAIFYSNHQSSASVEQCGEEIEACILDIVKKTGCGKVNIIAHSKGGLDSRYAVSCLGMDQYVASITTINTPHAGCHYVCRILDRISPGFAGFIGKKYESLFTLLGDDNPDFLSGLRDLTDRECARLNKLMKDAPGVLCQSAGSQMKSPGSAIFPLNLGYIIIRLLGEGSNDGLVSTDSMVWGNDLGILKPKGKQGISHGDVIDLTRKNIEGFDVMGFYTDLVHKLKEQGY</sequence>
<dbReference type="Proteomes" id="UP000260680">
    <property type="component" value="Unassembled WGS sequence"/>
</dbReference>
<dbReference type="EMBL" id="QOHO01000030">
    <property type="protein sequence ID" value="RFZ78869.1"/>
    <property type="molecule type" value="Genomic_DNA"/>
</dbReference>
<keyword evidence="1" id="KW-0812">Transmembrane</keyword>
<reference evidence="3 4" key="1">
    <citation type="submission" date="2018-07" db="EMBL/GenBank/DDBJ databases">
        <title>New species, Clostridium PI-S10-A1B.</title>
        <authorList>
            <person name="Krishna G."/>
            <person name="Summeta K."/>
            <person name="Shikha S."/>
            <person name="Prabhu P.B."/>
            <person name="Suresh K."/>
        </authorList>
    </citation>
    <scope>NUCLEOTIDE SEQUENCE [LARGE SCALE GENOMIC DNA]</scope>
    <source>
        <strain evidence="3 4">PI-S10-A1B</strain>
    </source>
</reference>
<dbReference type="InterPro" id="IPR029058">
    <property type="entry name" value="AB_hydrolase_fold"/>
</dbReference>
<gene>
    <name evidence="3" type="ORF">DS742_10935</name>
</gene>
<accession>A0A3E2NCW5</accession>
<keyword evidence="1" id="KW-1133">Transmembrane helix</keyword>
<dbReference type="AlphaFoldDB" id="A0A3E2NCW5"/>
<evidence type="ECO:0000313" key="3">
    <source>
        <dbReference type="EMBL" id="RFZ78869.1"/>
    </source>
</evidence>
<feature type="transmembrane region" description="Helical" evidence="1">
    <location>
        <begin position="179"/>
        <end position="204"/>
    </location>
</feature>
<feature type="transmembrane region" description="Helical" evidence="1">
    <location>
        <begin position="114"/>
        <end position="131"/>
    </location>
</feature>
<feature type="transmembrane region" description="Helical" evidence="1">
    <location>
        <begin position="216"/>
        <end position="236"/>
    </location>
</feature>
<comment type="caution">
    <text evidence="3">The sequence shown here is derived from an EMBL/GenBank/DDBJ whole genome shotgun (WGS) entry which is preliminary data.</text>
</comment>
<organism evidence="3 4">
    <name type="scientific">Lacrimispora amygdalina</name>
    <dbReference type="NCBI Taxonomy" id="253257"/>
    <lineage>
        <taxon>Bacteria</taxon>
        <taxon>Bacillati</taxon>
        <taxon>Bacillota</taxon>
        <taxon>Clostridia</taxon>
        <taxon>Lachnospirales</taxon>
        <taxon>Lachnospiraceae</taxon>
        <taxon>Lacrimispora</taxon>
    </lineage>
</organism>
<evidence type="ECO:0000259" key="2">
    <source>
        <dbReference type="Pfam" id="PF05057"/>
    </source>
</evidence>
<protein>
    <submittedName>
        <fullName evidence="3">Triacylglycerol lipase</fullName>
    </submittedName>
</protein>
<dbReference type="Gene3D" id="3.40.50.1820">
    <property type="entry name" value="alpha/beta hydrolase"/>
    <property type="match status" value="1"/>
</dbReference>
<dbReference type="OrthoDB" id="9765872at2"/>